<organism evidence="7 8">
    <name type="scientific">Vibrio renipiscarius</name>
    <dbReference type="NCBI Taxonomy" id="1461322"/>
    <lineage>
        <taxon>Bacteria</taxon>
        <taxon>Pseudomonadati</taxon>
        <taxon>Pseudomonadota</taxon>
        <taxon>Gammaproteobacteria</taxon>
        <taxon>Vibrionales</taxon>
        <taxon>Vibrionaceae</taxon>
        <taxon>Vibrio</taxon>
    </lineage>
</organism>
<evidence type="ECO:0000256" key="5">
    <source>
        <dbReference type="ARBA" id="ARBA00023136"/>
    </source>
</evidence>
<keyword evidence="2" id="KW-1003">Cell membrane</keyword>
<dbReference type="PIRSF" id="PIRSF006324">
    <property type="entry name" value="LeuE"/>
    <property type="match status" value="1"/>
</dbReference>
<feature type="transmembrane region" description="Helical" evidence="6">
    <location>
        <begin position="154"/>
        <end position="178"/>
    </location>
</feature>
<dbReference type="STRING" id="1461322.OJ16_01155"/>
<evidence type="ECO:0000313" key="7">
    <source>
        <dbReference type="EMBL" id="KII81839.1"/>
    </source>
</evidence>
<dbReference type="GO" id="GO:0005886">
    <property type="term" value="C:plasma membrane"/>
    <property type="evidence" value="ECO:0007669"/>
    <property type="project" value="UniProtKB-SubCell"/>
</dbReference>
<dbReference type="PANTHER" id="PTHR30086">
    <property type="entry name" value="ARGININE EXPORTER PROTEIN ARGO"/>
    <property type="match status" value="1"/>
</dbReference>
<sequence>MNLDTWLMFFLAYLVVTLSPGPNVLLVVKNSVQYGIGSAFVTILGNLFCQFLIVGLVAVGVGEILTRLPTWFFVMKCVGGLYLIYLGIKSFKQIRKDSLELSKLGFELKKRNSKSLFREAFFVSVSNPKTMIFLSAFLPQFLDTTHSHMAQFVIMYLSICVIVASVHLNYALAICRIGKKLSTKKFEGRLAKVSGSLFIGMGSGILLSSKP</sequence>
<evidence type="ECO:0000256" key="3">
    <source>
        <dbReference type="ARBA" id="ARBA00022692"/>
    </source>
</evidence>
<dbReference type="OrthoDB" id="9804822at2"/>
<keyword evidence="3 6" id="KW-0812">Transmembrane</keyword>
<feature type="transmembrane region" description="Helical" evidence="6">
    <location>
        <begin position="6"/>
        <end position="28"/>
    </location>
</feature>
<dbReference type="AlphaFoldDB" id="A0A0C2N7W4"/>
<evidence type="ECO:0000256" key="4">
    <source>
        <dbReference type="ARBA" id="ARBA00022989"/>
    </source>
</evidence>
<dbReference type="RefSeq" id="WP_040986554.1">
    <property type="nucleotide sequence ID" value="NZ_JTKH01000003.1"/>
</dbReference>
<evidence type="ECO:0000313" key="8">
    <source>
        <dbReference type="Proteomes" id="UP000031672"/>
    </source>
</evidence>
<evidence type="ECO:0000256" key="6">
    <source>
        <dbReference type="SAM" id="Phobius"/>
    </source>
</evidence>
<evidence type="ECO:0000256" key="1">
    <source>
        <dbReference type="ARBA" id="ARBA00004651"/>
    </source>
</evidence>
<feature type="transmembrane region" description="Helical" evidence="6">
    <location>
        <begin position="68"/>
        <end position="88"/>
    </location>
</feature>
<keyword evidence="8" id="KW-1185">Reference proteome</keyword>
<dbReference type="GO" id="GO:0015171">
    <property type="term" value="F:amino acid transmembrane transporter activity"/>
    <property type="evidence" value="ECO:0007669"/>
    <property type="project" value="TreeGrafter"/>
</dbReference>
<name>A0A0C2N7W4_9VIBR</name>
<gene>
    <name evidence="7" type="ORF">OJ16_01155</name>
</gene>
<protein>
    <submittedName>
        <fullName evidence="7">Lysine transporter LysE</fullName>
    </submittedName>
</protein>
<reference evidence="7 8" key="1">
    <citation type="submission" date="2014-11" db="EMBL/GenBank/DDBJ databases">
        <title>Draft Genome Sequence of Vibrio piscirenalis strains CECT 8603T and CECT 8604, two marine Gammaproteobacterium isolated from cultured gilthead sea bream (Sparus aurata).</title>
        <authorList>
            <person name="Arahal D.R."/>
            <person name="Rodrigo-Torres L."/>
            <person name="Lucena T."/>
            <person name="Pujalte M.J."/>
        </authorList>
    </citation>
    <scope>NUCLEOTIDE SEQUENCE [LARGE SCALE GENOMIC DNA]</scope>
    <source>
        <strain evidence="7 8">DCR 1-4-2</strain>
    </source>
</reference>
<feature type="transmembrane region" description="Helical" evidence="6">
    <location>
        <begin position="120"/>
        <end position="142"/>
    </location>
</feature>
<dbReference type="Pfam" id="PF01810">
    <property type="entry name" value="LysE"/>
    <property type="match status" value="1"/>
</dbReference>
<dbReference type="InterPro" id="IPR001123">
    <property type="entry name" value="LeuE-type"/>
</dbReference>
<accession>A0A0C2N7W4</accession>
<accession>A0A0C2JV53</accession>
<evidence type="ECO:0000256" key="2">
    <source>
        <dbReference type="ARBA" id="ARBA00022475"/>
    </source>
</evidence>
<keyword evidence="4 6" id="KW-1133">Transmembrane helix</keyword>
<dbReference type="Proteomes" id="UP000031672">
    <property type="component" value="Unassembled WGS sequence"/>
</dbReference>
<comment type="subcellular location">
    <subcellularLocation>
        <location evidence="1">Cell membrane</location>
        <topology evidence="1">Multi-pass membrane protein</topology>
    </subcellularLocation>
</comment>
<dbReference type="PANTHER" id="PTHR30086:SF20">
    <property type="entry name" value="ARGININE EXPORTER PROTEIN ARGO-RELATED"/>
    <property type="match status" value="1"/>
</dbReference>
<comment type="caution">
    <text evidence="7">The sequence shown here is derived from an EMBL/GenBank/DDBJ whole genome shotgun (WGS) entry which is preliminary data.</text>
</comment>
<feature type="transmembrane region" description="Helical" evidence="6">
    <location>
        <begin position="40"/>
        <end position="62"/>
    </location>
</feature>
<keyword evidence="5 6" id="KW-0472">Membrane</keyword>
<dbReference type="EMBL" id="JTKH01000003">
    <property type="protein sequence ID" value="KII81839.1"/>
    <property type="molecule type" value="Genomic_DNA"/>
</dbReference>
<proteinExistence type="predicted"/>